<organism evidence="3 4">
    <name type="scientific">Tepidiforma bonchosmolovskayae</name>
    <dbReference type="NCBI Taxonomy" id="2601677"/>
    <lineage>
        <taxon>Bacteria</taxon>
        <taxon>Bacillati</taxon>
        <taxon>Chloroflexota</taxon>
        <taxon>Tepidiformia</taxon>
        <taxon>Tepidiformales</taxon>
        <taxon>Tepidiformaceae</taxon>
        <taxon>Tepidiforma</taxon>
    </lineage>
</organism>
<dbReference type="Proteomes" id="UP000326331">
    <property type="component" value="Chromosome"/>
</dbReference>
<sequence length="271" mass="29256">MARRSLVPWGPRQAAAGLAAFIALMVLTNVVALGVALALDLDFRTRDVGDTFEKAARIAAYADERLAAASRGEPLPAPPNLLADQASLQVLFIVTSVSQAAVIAIVGITTGRSARDLARALGLHRFDWAGAWLPLAAVFFAYVGTYAWVQFVDRLGIGWLEPRSTVPIEITRDDLTLSIAAAVTLVGAPFTEELFFRGLVFGGFSRWGFWPAAAISGILFSVVHFDPGSVVPFFAIGVALAWLFRRSGTLWYPILFHLLFNTVSFSILAFG</sequence>
<accession>A0ABX6BZA1</accession>
<name>A0ABX6BZA1_9CHLR</name>
<evidence type="ECO:0000259" key="2">
    <source>
        <dbReference type="Pfam" id="PF02517"/>
    </source>
</evidence>
<dbReference type="PANTHER" id="PTHR36435">
    <property type="entry name" value="SLR1288 PROTEIN"/>
    <property type="match status" value="1"/>
</dbReference>
<keyword evidence="3" id="KW-0482">Metalloprotease</keyword>
<keyword evidence="3" id="KW-0645">Protease</keyword>
<dbReference type="EMBL" id="CP042829">
    <property type="protein sequence ID" value="QFG02263.1"/>
    <property type="molecule type" value="Genomic_DNA"/>
</dbReference>
<reference evidence="3 4" key="2">
    <citation type="submission" date="2019-10" db="EMBL/GenBank/DDBJ databases">
        <title>Thermopilla bonchosmolovskayae gen. nov., sp. nov., a moderately thermophilic Chloroflexi bacterium from a Chukotka hot spring (Arctic, Russia), representing a novel classis Thermopillaia, which include previously uncultivated lineage OLB14.</title>
        <authorList>
            <person name="Kochetkova T.V."/>
            <person name="Zayulina K.S."/>
            <person name="Zhigarkov V.S."/>
            <person name="Minaev N.V."/>
            <person name="Novikov A."/>
            <person name="Toshchakov S.V."/>
            <person name="Elcheninov A.G."/>
            <person name="Kublanov I.V."/>
        </authorList>
    </citation>
    <scope>NUCLEOTIDE SEQUENCE [LARGE SCALE GENOMIC DNA]</scope>
    <source>
        <strain evidence="3 4">3753O</strain>
    </source>
</reference>
<dbReference type="InterPro" id="IPR052710">
    <property type="entry name" value="CAAX_protease"/>
</dbReference>
<gene>
    <name evidence="3" type="ORF">Tbon_02800</name>
</gene>
<feature type="transmembrane region" description="Helical" evidence="1">
    <location>
        <begin position="86"/>
        <end position="108"/>
    </location>
</feature>
<dbReference type="Pfam" id="PF02517">
    <property type="entry name" value="Rce1-like"/>
    <property type="match status" value="1"/>
</dbReference>
<proteinExistence type="predicted"/>
<keyword evidence="4" id="KW-1185">Reference proteome</keyword>
<dbReference type="InterPro" id="IPR003675">
    <property type="entry name" value="Rce1/LyrA-like_dom"/>
</dbReference>
<feature type="transmembrane region" description="Helical" evidence="1">
    <location>
        <begin position="251"/>
        <end position="270"/>
    </location>
</feature>
<evidence type="ECO:0000256" key="1">
    <source>
        <dbReference type="SAM" id="Phobius"/>
    </source>
</evidence>
<feature type="domain" description="CAAX prenyl protease 2/Lysostaphin resistance protein A-like" evidence="2">
    <location>
        <begin position="179"/>
        <end position="263"/>
    </location>
</feature>
<feature type="transmembrane region" description="Helical" evidence="1">
    <location>
        <begin position="129"/>
        <end position="149"/>
    </location>
</feature>
<keyword evidence="3" id="KW-0378">Hydrolase</keyword>
<dbReference type="RefSeq" id="WP_158066196.1">
    <property type="nucleotide sequence ID" value="NZ_CP042829.1"/>
</dbReference>
<keyword evidence="1" id="KW-0812">Transmembrane</keyword>
<feature type="transmembrane region" description="Helical" evidence="1">
    <location>
        <begin position="229"/>
        <end position="244"/>
    </location>
</feature>
<protein>
    <submittedName>
        <fullName evidence="3">CPBP family intramembrane metalloprotease</fullName>
    </submittedName>
</protein>
<evidence type="ECO:0000313" key="3">
    <source>
        <dbReference type="EMBL" id="QFG02263.1"/>
    </source>
</evidence>
<reference evidence="3 4" key="1">
    <citation type="submission" date="2019-08" db="EMBL/GenBank/DDBJ databases">
        <authorList>
            <person name="Toschakov S.V."/>
        </authorList>
    </citation>
    <scope>NUCLEOTIDE SEQUENCE [LARGE SCALE GENOMIC DNA]</scope>
    <source>
        <strain evidence="3 4">3753O</strain>
    </source>
</reference>
<dbReference type="GO" id="GO:0008237">
    <property type="term" value="F:metallopeptidase activity"/>
    <property type="evidence" value="ECO:0007669"/>
    <property type="project" value="UniProtKB-KW"/>
</dbReference>
<keyword evidence="1" id="KW-1133">Transmembrane helix</keyword>
<keyword evidence="1" id="KW-0472">Membrane</keyword>
<evidence type="ECO:0000313" key="4">
    <source>
        <dbReference type="Proteomes" id="UP000326331"/>
    </source>
</evidence>
<dbReference type="PANTHER" id="PTHR36435:SF1">
    <property type="entry name" value="CAAX AMINO TERMINAL PROTEASE FAMILY PROTEIN"/>
    <property type="match status" value="1"/>
</dbReference>